<evidence type="ECO:0000256" key="1">
    <source>
        <dbReference type="ARBA" id="ARBA00022737"/>
    </source>
</evidence>
<evidence type="ECO:0000256" key="4">
    <source>
        <dbReference type="SAM" id="MobiDB-lite"/>
    </source>
</evidence>
<gene>
    <name evidence="6" type="ORF">MEDL_52421</name>
</gene>
<sequence>MQRKRKFHDNDSYKEKQEDEDKLKRAVKDGDETAVRRLVKGGVLAIRQQKLWFGGTILHDAVAGGKLPIIKLLLQAKADVNAKTKDNRTCLHVASRMGHTGNTDIVKELLNYGAEVNVQTLDKRTALHFATWRGNTDIVQELVNHGANVNLQDEDLWAPLYWAAKLNYIQIARILVENGADLNCANAMEQCPLHEVLKNGHAELAKYLISEGAMVTGKIKGVFQCMIDNKDIKTEDRISLCDIFIEAGYPIHSNSSLPQILSRKPYIDQNFVKHVQTRQLETLTLKSMCRICVRKELIKKTNGCSIREKLPQLPLPKLLQNYIIL</sequence>
<evidence type="ECO:0000313" key="6">
    <source>
        <dbReference type="EMBL" id="CAG2240094.1"/>
    </source>
</evidence>
<keyword evidence="7" id="KW-1185">Reference proteome</keyword>
<evidence type="ECO:0000256" key="2">
    <source>
        <dbReference type="ARBA" id="ARBA00023043"/>
    </source>
</evidence>
<comment type="caution">
    <text evidence="6">The sequence shown here is derived from an EMBL/GenBank/DDBJ whole genome shotgun (WGS) entry which is preliminary data.</text>
</comment>
<keyword evidence="1" id="KW-0677">Repeat</keyword>
<dbReference type="Pfam" id="PF07525">
    <property type="entry name" value="SOCS_box"/>
    <property type="match status" value="1"/>
</dbReference>
<organism evidence="6 7">
    <name type="scientific">Mytilus edulis</name>
    <name type="common">Blue mussel</name>
    <dbReference type="NCBI Taxonomy" id="6550"/>
    <lineage>
        <taxon>Eukaryota</taxon>
        <taxon>Metazoa</taxon>
        <taxon>Spiralia</taxon>
        <taxon>Lophotrochozoa</taxon>
        <taxon>Mollusca</taxon>
        <taxon>Bivalvia</taxon>
        <taxon>Autobranchia</taxon>
        <taxon>Pteriomorphia</taxon>
        <taxon>Mytilida</taxon>
        <taxon>Mytiloidea</taxon>
        <taxon>Mytilidae</taxon>
        <taxon>Mytilinae</taxon>
        <taxon>Mytilus</taxon>
    </lineage>
</organism>
<evidence type="ECO:0000259" key="5">
    <source>
        <dbReference type="PROSITE" id="PS50225"/>
    </source>
</evidence>
<dbReference type="SUPFAM" id="SSF48403">
    <property type="entry name" value="Ankyrin repeat"/>
    <property type="match status" value="1"/>
</dbReference>
<feature type="region of interest" description="Disordered" evidence="4">
    <location>
        <begin position="1"/>
        <end position="23"/>
    </location>
</feature>
<proteinExistence type="predicted"/>
<reference evidence="6" key="1">
    <citation type="submission" date="2021-03" db="EMBL/GenBank/DDBJ databases">
        <authorList>
            <person name="Bekaert M."/>
        </authorList>
    </citation>
    <scope>NUCLEOTIDE SEQUENCE</scope>
</reference>
<feature type="repeat" description="ANK" evidence="3">
    <location>
        <begin position="122"/>
        <end position="154"/>
    </location>
</feature>
<dbReference type="Gene3D" id="1.25.40.20">
    <property type="entry name" value="Ankyrin repeat-containing domain"/>
    <property type="match status" value="2"/>
</dbReference>
<dbReference type="PRINTS" id="PR01415">
    <property type="entry name" value="ANKYRIN"/>
</dbReference>
<dbReference type="Proteomes" id="UP000683360">
    <property type="component" value="Unassembled WGS sequence"/>
</dbReference>
<accession>A0A8S3U3M4</accession>
<dbReference type="Pfam" id="PF12796">
    <property type="entry name" value="Ank_2"/>
    <property type="match status" value="1"/>
</dbReference>
<feature type="repeat" description="ANK" evidence="3">
    <location>
        <begin position="86"/>
        <end position="121"/>
    </location>
</feature>
<feature type="repeat" description="ANK" evidence="3">
    <location>
        <begin position="53"/>
        <end position="85"/>
    </location>
</feature>
<dbReference type="PANTHER" id="PTHR24126">
    <property type="entry name" value="ANKYRIN REPEAT, PH AND SEC7 DOMAIN CONTAINING PROTEIN SECG-RELATED"/>
    <property type="match status" value="1"/>
</dbReference>
<dbReference type="AlphaFoldDB" id="A0A8S3U3M4"/>
<dbReference type="PROSITE" id="PS50297">
    <property type="entry name" value="ANK_REP_REGION"/>
    <property type="match status" value="4"/>
</dbReference>
<dbReference type="InterPro" id="IPR036770">
    <property type="entry name" value="Ankyrin_rpt-contain_sf"/>
</dbReference>
<feature type="domain" description="SOCS box" evidence="5">
    <location>
        <begin position="266"/>
        <end position="325"/>
    </location>
</feature>
<dbReference type="SMART" id="SM00248">
    <property type="entry name" value="ANK"/>
    <property type="match status" value="5"/>
</dbReference>
<dbReference type="PANTHER" id="PTHR24126:SF14">
    <property type="entry name" value="ANK_REP_REGION DOMAIN-CONTAINING PROTEIN"/>
    <property type="match status" value="1"/>
</dbReference>
<keyword evidence="2 3" id="KW-0040">ANK repeat</keyword>
<evidence type="ECO:0000256" key="3">
    <source>
        <dbReference type="PROSITE-ProRule" id="PRU00023"/>
    </source>
</evidence>
<dbReference type="InterPro" id="IPR002110">
    <property type="entry name" value="Ankyrin_rpt"/>
</dbReference>
<dbReference type="OrthoDB" id="194358at2759"/>
<evidence type="ECO:0000313" key="7">
    <source>
        <dbReference type="Proteomes" id="UP000683360"/>
    </source>
</evidence>
<name>A0A8S3U3M4_MYTED</name>
<feature type="repeat" description="ANK" evidence="3">
    <location>
        <begin position="155"/>
        <end position="187"/>
    </location>
</feature>
<dbReference type="PROSITE" id="PS50225">
    <property type="entry name" value="SOCS"/>
    <property type="match status" value="1"/>
</dbReference>
<feature type="compositionally biased region" description="Basic and acidic residues" evidence="4">
    <location>
        <begin position="8"/>
        <end position="23"/>
    </location>
</feature>
<dbReference type="EMBL" id="CAJPWZ010002547">
    <property type="protein sequence ID" value="CAG2240094.1"/>
    <property type="molecule type" value="Genomic_DNA"/>
</dbReference>
<dbReference type="InterPro" id="IPR001496">
    <property type="entry name" value="SOCS_box"/>
</dbReference>
<protein>
    <recommendedName>
        <fullName evidence="5">SOCS box domain-containing protein</fullName>
    </recommendedName>
</protein>
<dbReference type="PROSITE" id="PS50088">
    <property type="entry name" value="ANK_REPEAT"/>
    <property type="match status" value="4"/>
</dbReference>
<dbReference type="Pfam" id="PF13637">
    <property type="entry name" value="Ank_4"/>
    <property type="match status" value="1"/>
</dbReference>